<dbReference type="SUPFAM" id="SSF46785">
    <property type="entry name" value="Winged helix' DNA-binding domain"/>
    <property type="match status" value="1"/>
</dbReference>
<dbReference type="Proteomes" id="UP000288246">
    <property type="component" value="Unassembled WGS sequence"/>
</dbReference>
<gene>
    <name evidence="1" type="ORF">CTKZ_11500</name>
</gene>
<proteinExistence type="predicted"/>
<dbReference type="InterPro" id="IPR036388">
    <property type="entry name" value="WH-like_DNA-bd_sf"/>
</dbReference>
<dbReference type="InterPro" id="IPR036390">
    <property type="entry name" value="WH_DNA-bd_sf"/>
</dbReference>
<dbReference type="Gene3D" id="1.10.10.10">
    <property type="entry name" value="Winged helix-like DNA-binding domain superfamily/Winged helix DNA-binding domain"/>
    <property type="match status" value="1"/>
</dbReference>
<name>A0A401UY39_9CELL</name>
<dbReference type="OrthoDB" id="3697068at2"/>
<keyword evidence="2" id="KW-1185">Reference proteome</keyword>
<evidence type="ECO:0000313" key="2">
    <source>
        <dbReference type="Proteomes" id="UP000288246"/>
    </source>
</evidence>
<organism evidence="1 2">
    <name type="scientific">Cellulomonas algicola</name>
    <dbReference type="NCBI Taxonomy" id="2071633"/>
    <lineage>
        <taxon>Bacteria</taxon>
        <taxon>Bacillati</taxon>
        <taxon>Actinomycetota</taxon>
        <taxon>Actinomycetes</taxon>
        <taxon>Micrococcales</taxon>
        <taxon>Cellulomonadaceae</taxon>
        <taxon>Cellulomonas</taxon>
    </lineage>
</organism>
<accession>A0A401UY39</accession>
<reference evidence="1 2" key="1">
    <citation type="submission" date="2018-11" db="EMBL/GenBank/DDBJ databases">
        <title>Draft genome sequence of Cellulomonas takizawaensis strain TKZ-21.</title>
        <authorList>
            <person name="Yamamura H."/>
            <person name="Hayashi T."/>
            <person name="Hamada M."/>
            <person name="Serisawa Y."/>
            <person name="Matsuyama K."/>
            <person name="Nakagawa Y."/>
            <person name="Otoguro M."/>
            <person name="Yanagida F."/>
            <person name="Hayakawa M."/>
        </authorList>
    </citation>
    <scope>NUCLEOTIDE SEQUENCE [LARGE SCALE GENOMIC DNA]</scope>
    <source>
        <strain evidence="1 2">TKZ-21</strain>
    </source>
</reference>
<protein>
    <recommendedName>
        <fullName evidence="3">HTH marR-type domain-containing protein</fullName>
    </recommendedName>
</protein>
<dbReference type="EMBL" id="BHYL01000083">
    <property type="protein sequence ID" value="GCD19588.1"/>
    <property type="molecule type" value="Genomic_DNA"/>
</dbReference>
<sequence>MSQARPIGYWVKLVDRLLEVGLDAELARDGLTRRHWQVLSVVQEEGPVDELAVARALAPFDTAAGEPVGTAELTLLVSRRWVVRDGGGYVLTDDGRDHVAALAERVAGFRERIAEGVTADDYATTLAVLQRVATNLGWASQDED</sequence>
<evidence type="ECO:0008006" key="3">
    <source>
        <dbReference type="Google" id="ProtNLM"/>
    </source>
</evidence>
<dbReference type="RefSeq" id="WP_124342125.1">
    <property type="nucleotide sequence ID" value="NZ_BHYL01000083.1"/>
</dbReference>
<dbReference type="AlphaFoldDB" id="A0A401UY39"/>
<evidence type="ECO:0000313" key="1">
    <source>
        <dbReference type="EMBL" id="GCD19588.1"/>
    </source>
</evidence>
<comment type="caution">
    <text evidence="1">The sequence shown here is derived from an EMBL/GenBank/DDBJ whole genome shotgun (WGS) entry which is preliminary data.</text>
</comment>